<dbReference type="RefSeq" id="WP_085128246.1">
    <property type="nucleotide sequence ID" value="NZ_LQOT01000027.1"/>
</dbReference>
<comment type="caution">
    <text evidence="1">The sequence shown here is derived from an EMBL/GenBank/DDBJ whole genome shotgun (WGS) entry which is preliminary data.</text>
</comment>
<dbReference type="AlphaFoldDB" id="A0A1X1TT88"/>
<organism evidence="1 2">
    <name type="scientific">Mycolicibacter engbaekii</name>
    <dbReference type="NCBI Taxonomy" id="188915"/>
    <lineage>
        <taxon>Bacteria</taxon>
        <taxon>Bacillati</taxon>
        <taxon>Actinomycetota</taxon>
        <taxon>Actinomycetes</taxon>
        <taxon>Mycobacteriales</taxon>
        <taxon>Mycobacteriaceae</taxon>
        <taxon>Mycolicibacter</taxon>
    </lineage>
</organism>
<name>A0A1X1TT88_9MYCO</name>
<evidence type="ECO:0000313" key="1">
    <source>
        <dbReference type="EMBL" id="ORV47817.1"/>
    </source>
</evidence>
<accession>A0A1X1TT88</accession>
<sequence>MDIVYRVIPGSPTVTFAERGSAEYVAHIWRALLQSKTWGELKRNLPDGDWEDQFLPWFEDREEDIPADGDLFTTDDAPDYYPPWLAQEQVDWFPEELIKKYDGDIGTSVHDGEFLSLPADKADEIAADLRALGHTVERTDLVYE</sequence>
<reference evidence="1 2" key="1">
    <citation type="submission" date="2016-01" db="EMBL/GenBank/DDBJ databases">
        <title>The new phylogeny of the genus Mycobacterium.</title>
        <authorList>
            <person name="Tarcisio F."/>
            <person name="Conor M."/>
            <person name="Antonella G."/>
            <person name="Elisabetta G."/>
            <person name="Giulia F.S."/>
            <person name="Sara T."/>
            <person name="Anna F."/>
            <person name="Clotilde B."/>
            <person name="Roberto B."/>
            <person name="Veronica D.S."/>
            <person name="Fabio R."/>
            <person name="Monica P."/>
            <person name="Olivier J."/>
            <person name="Enrico T."/>
            <person name="Nicola S."/>
        </authorList>
    </citation>
    <scope>NUCLEOTIDE SEQUENCE [LARGE SCALE GENOMIC DNA]</scope>
    <source>
        <strain evidence="1 2">ATCC 27353</strain>
    </source>
</reference>
<proteinExistence type="predicted"/>
<protein>
    <submittedName>
        <fullName evidence="1">Uncharacterized protein</fullName>
    </submittedName>
</protein>
<gene>
    <name evidence="1" type="ORF">AWC02_08220</name>
</gene>
<keyword evidence="2" id="KW-1185">Reference proteome</keyword>
<dbReference type="EMBL" id="LQOT01000027">
    <property type="protein sequence ID" value="ORV47817.1"/>
    <property type="molecule type" value="Genomic_DNA"/>
</dbReference>
<dbReference type="Proteomes" id="UP000193465">
    <property type="component" value="Unassembled WGS sequence"/>
</dbReference>
<evidence type="ECO:0000313" key="2">
    <source>
        <dbReference type="Proteomes" id="UP000193465"/>
    </source>
</evidence>